<evidence type="ECO:0000256" key="1">
    <source>
        <dbReference type="SAM" id="MobiDB-lite"/>
    </source>
</evidence>
<evidence type="ECO:0000313" key="2">
    <source>
        <dbReference type="EMBL" id="GJD92318.1"/>
    </source>
</evidence>
<dbReference type="Pfam" id="PF06693">
    <property type="entry name" value="DUF1190"/>
    <property type="match status" value="1"/>
</dbReference>
<accession>A0AAV4ZVQ3</accession>
<dbReference type="AlphaFoldDB" id="A0AAV4ZVQ3"/>
<protein>
    <recommendedName>
        <fullName evidence="4">DUF1190 domain-containing protein</fullName>
    </recommendedName>
</protein>
<dbReference type="Proteomes" id="UP001055247">
    <property type="component" value="Unassembled WGS sequence"/>
</dbReference>
<comment type="caution">
    <text evidence="2">The sequence shown here is derived from an EMBL/GenBank/DDBJ whole genome shotgun (WGS) entry which is preliminary data.</text>
</comment>
<dbReference type="InterPro" id="IPR009576">
    <property type="entry name" value="Biofilm_formation_YgiB"/>
</dbReference>
<feature type="region of interest" description="Disordered" evidence="1">
    <location>
        <begin position="1"/>
        <end position="22"/>
    </location>
</feature>
<organism evidence="2 3">
    <name type="scientific">Methylobacterium hispanicum</name>
    <dbReference type="NCBI Taxonomy" id="270350"/>
    <lineage>
        <taxon>Bacteria</taxon>
        <taxon>Pseudomonadati</taxon>
        <taxon>Pseudomonadota</taxon>
        <taxon>Alphaproteobacteria</taxon>
        <taxon>Hyphomicrobiales</taxon>
        <taxon>Methylobacteriaceae</taxon>
        <taxon>Methylobacterium</taxon>
    </lineage>
</organism>
<evidence type="ECO:0008006" key="4">
    <source>
        <dbReference type="Google" id="ProtNLM"/>
    </source>
</evidence>
<gene>
    <name evidence="2" type="ORF">BHAOGJBA_5871</name>
</gene>
<dbReference type="RefSeq" id="WP_238231947.1">
    <property type="nucleotide sequence ID" value="NZ_BPQO01000041.1"/>
</dbReference>
<keyword evidence="3" id="KW-1185">Reference proteome</keyword>
<reference evidence="2" key="2">
    <citation type="submission" date="2021-08" db="EMBL/GenBank/DDBJ databases">
        <authorList>
            <person name="Tani A."/>
            <person name="Ola A."/>
            <person name="Ogura Y."/>
            <person name="Katsura K."/>
            <person name="Hayashi T."/>
        </authorList>
    </citation>
    <scope>NUCLEOTIDE SEQUENCE</scope>
    <source>
        <strain evidence="2">DSM 16372</strain>
    </source>
</reference>
<reference evidence="2" key="1">
    <citation type="journal article" date="2016" name="Front. Microbiol.">
        <title>Genome Sequence of the Piezophilic, Mesophilic Sulfate-Reducing Bacterium Desulfovibrio indicus J2T.</title>
        <authorList>
            <person name="Cao J."/>
            <person name="Maignien L."/>
            <person name="Shao Z."/>
            <person name="Alain K."/>
            <person name="Jebbar M."/>
        </authorList>
    </citation>
    <scope>NUCLEOTIDE SEQUENCE</scope>
    <source>
        <strain evidence="2">DSM 16372</strain>
    </source>
</reference>
<dbReference type="EMBL" id="BPQO01000041">
    <property type="protein sequence ID" value="GJD92318.1"/>
    <property type="molecule type" value="Genomic_DNA"/>
</dbReference>
<name>A0AAV4ZVQ3_9HYPH</name>
<sequence length="218" mass="21964">MDATPGAEGQREGQRTRSKRSQTVSLVLVAGAGAAALGLGGIDPSQREEDVLVYADAAACTAEGIRPEDECRGEYAVARQAYPTAAPRYASLIDCEGHHGPGHCLSGSEVGGGPSVEARAGYLPRMAGYLIGRRASQGITPQPVFDHAPRAGHAAAAAGHGGYCTGGGARILTGSGGRASAGRMRTAALHGTTFGGFGQTGRAFSASSHGSTRSSWGG</sequence>
<evidence type="ECO:0000313" key="3">
    <source>
        <dbReference type="Proteomes" id="UP001055247"/>
    </source>
</evidence>
<proteinExistence type="predicted"/>